<keyword evidence="4 5" id="KW-0472">Membrane</keyword>
<feature type="transmembrane region" description="Helical" evidence="5">
    <location>
        <begin position="239"/>
        <end position="262"/>
    </location>
</feature>
<evidence type="ECO:0000256" key="5">
    <source>
        <dbReference type="SAM" id="Phobius"/>
    </source>
</evidence>
<dbReference type="PANTHER" id="PTHR23501:SF156">
    <property type="entry name" value="TRANSPORTER, PUTATIVE-RELATED"/>
    <property type="match status" value="1"/>
</dbReference>
<evidence type="ECO:0000313" key="7">
    <source>
        <dbReference type="EMBL" id="USP72898.1"/>
    </source>
</evidence>
<feature type="domain" description="Major facilitator superfamily (MFS) profile" evidence="6">
    <location>
        <begin position="44"/>
        <end position="535"/>
    </location>
</feature>
<feature type="transmembrane region" description="Helical" evidence="5">
    <location>
        <begin position="371"/>
        <end position="388"/>
    </location>
</feature>
<dbReference type="PANTHER" id="PTHR23501">
    <property type="entry name" value="MAJOR FACILITATOR SUPERFAMILY"/>
    <property type="match status" value="1"/>
</dbReference>
<dbReference type="VEuPathDB" id="FungiDB:yc1106_00172"/>
<dbReference type="OrthoDB" id="4139357at2759"/>
<feature type="transmembrane region" description="Helical" evidence="5">
    <location>
        <begin position="109"/>
        <end position="129"/>
    </location>
</feature>
<feature type="transmembrane region" description="Helical" evidence="5">
    <location>
        <begin position="507"/>
        <end position="530"/>
    </location>
</feature>
<gene>
    <name evidence="7" type="ORF">yc1106_00172</name>
</gene>
<feature type="transmembrane region" description="Helical" evidence="5">
    <location>
        <begin position="196"/>
        <end position="218"/>
    </location>
</feature>
<organism evidence="7 8">
    <name type="scientific">Curvularia clavata</name>
    <dbReference type="NCBI Taxonomy" id="95742"/>
    <lineage>
        <taxon>Eukaryota</taxon>
        <taxon>Fungi</taxon>
        <taxon>Dikarya</taxon>
        <taxon>Ascomycota</taxon>
        <taxon>Pezizomycotina</taxon>
        <taxon>Dothideomycetes</taxon>
        <taxon>Pleosporomycetidae</taxon>
        <taxon>Pleosporales</taxon>
        <taxon>Pleosporineae</taxon>
        <taxon>Pleosporaceae</taxon>
        <taxon>Curvularia</taxon>
    </lineage>
</organism>
<feature type="transmembrane region" description="Helical" evidence="5">
    <location>
        <begin position="168"/>
        <end position="190"/>
    </location>
</feature>
<accession>A0A9Q8Z214</accession>
<name>A0A9Q8Z214_CURCL</name>
<feature type="transmembrane region" description="Helical" evidence="5">
    <location>
        <begin position="268"/>
        <end position="284"/>
    </location>
</feature>
<dbReference type="InterPro" id="IPR036259">
    <property type="entry name" value="MFS_trans_sf"/>
</dbReference>
<dbReference type="Proteomes" id="UP001056012">
    <property type="component" value="Chromosome 1"/>
</dbReference>
<keyword evidence="8" id="KW-1185">Reference proteome</keyword>
<evidence type="ECO:0000259" key="6">
    <source>
        <dbReference type="PROSITE" id="PS50850"/>
    </source>
</evidence>
<evidence type="ECO:0000256" key="1">
    <source>
        <dbReference type="ARBA" id="ARBA00004141"/>
    </source>
</evidence>
<dbReference type="InterPro" id="IPR020846">
    <property type="entry name" value="MFS_dom"/>
</dbReference>
<dbReference type="Gene3D" id="1.20.1250.20">
    <property type="entry name" value="MFS general substrate transporter like domains"/>
    <property type="match status" value="2"/>
</dbReference>
<feature type="transmembrane region" description="Helical" evidence="5">
    <location>
        <begin position="41"/>
        <end position="68"/>
    </location>
</feature>
<feature type="transmembrane region" description="Helical" evidence="5">
    <location>
        <begin position="80"/>
        <end position="97"/>
    </location>
</feature>
<dbReference type="EMBL" id="CP089274">
    <property type="protein sequence ID" value="USP72898.1"/>
    <property type="molecule type" value="Genomic_DNA"/>
</dbReference>
<reference evidence="7" key="1">
    <citation type="submission" date="2021-12" db="EMBL/GenBank/DDBJ databases">
        <title>Curvularia clavata genome.</title>
        <authorList>
            <person name="Cao Y."/>
        </authorList>
    </citation>
    <scope>NUCLEOTIDE SEQUENCE</scope>
    <source>
        <strain evidence="7">Yc1106</strain>
    </source>
</reference>
<proteinExistence type="predicted"/>
<protein>
    <submittedName>
        <fullName evidence="7">MFS general substrate transporter</fullName>
    </submittedName>
</protein>
<dbReference type="PROSITE" id="PS50850">
    <property type="entry name" value="MFS"/>
    <property type="match status" value="1"/>
</dbReference>
<evidence type="ECO:0000256" key="3">
    <source>
        <dbReference type="ARBA" id="ARBA00022989"/>
    </source>
</evidence>
<keyword evidence="3 5" id="KW-1133">Transmembrane helix</keyword>
<evidence type="ECO:0000256" key="4">
    <source>
        <dbReference type="ARBA" id="ARBA00023136"/>
    </source>
</evidence>
<feature type="transmembrane region" description="Helical" evidence="5">
    <location>
        <begin position="400"/>
        <end position="419"/>
    </location>
</feature>
<dbReference type="Pfam" id="PF07690">
    <property type="entry name" value="MFS_1"/>
    <property type="match status" value="1"/>
</dbReference>
<dbReference type="InterPro" id="IPR011701">
    <property type="entry name" value="MFS"/>
</dbReference>
<evidence type="ECO:0000313" key="8">
    <source>
        <dbReference type="Proteomes" id="UP001056012"/>
    </source>
</evidence>
<dbReference type="SUPFAM" id="SSF103473">
    <property type="entry name" value="MFS general substrate transporter"/>
    <property type="match status" value="1"/>
</dbReference>
<dbReference type="GO" id="GO:0022857">
    <property type="term" value="F:transmembrane transporter activity"/>
    <property type="evidence" value="ECO:0007669"/>
    <property type="project" value="InterPro"/>
</dbReference>
<feature type="transmembrane region" description="Helical" evidence="5">
    <location>
        <begin position="305"/>
        <end position="331"/>
    </location>
</feature>
<dbReference type="GO" id="GO:0005886">
    <property type="term" value="C:plasma membrane"/>
    <property type="evidence" value="ECO:0007669"/>
    <property type="project" value="TreeGrafter"/>
</dbReference>
<sequence length="552" mass="59584">MATIAQHQSSLELEEFSSSERGSHDQLLTDNVARASKPPSFYLTFAALNICVLLVSLDATALAVAVPVITQSLGGTTIEAFWASLCFLLAVVAVMPITTSISDVLGRKIPLYVSFVVFIVGSIVFALAGNMSVLILGRVLQGLGGGGLDVLSEVILADITTLKERPLYLGLFSIPMAGGAICGPIVGAALAEYASWRWIGWINVPLGGAGLLLFFFFLRLKPIDTTLTSNLALLDWTGMALFLVGSILFSLPLSWAGAIYPWASYKTLIPFIAGIALLIAFGFYEKRPVHPVFPYRIFKNRTARATLVGSFIHGAVLNGGLLYLLLSFQATFRDTPFRSAVEVLPICVSTVVFSIFGAISVEILRKYKLTTIAAWICLTLGVGLFALWKPGVSDGLKYGPQVLAGMGIGTIVTICTFPMNASQHVDDAGLATGIMVSFRMFGSMTGLAIGSTIFHTIFEQRIKKLGQLPVQLAKLRDVREAVGFIPDLRKIDHALPFYDVVVDTYRVAFMAVFLALAGMGVVGLVFSFLIEELSLENDEIGRQAFEEEPKNS</sequence>
<keyword evidence="2 5" id="KW-0812">Transmembrane</keyword>
<evidence type="ECO:0000256" key="2">
    <source>
        <dbReference type="ARBA" id="ARBA00022692"/>
    </source>
</evidence>
<feature type="transmembrane region" description="Helical" evidence="5">
    <location>
        <begin position="343"/>
        <end position="364"/>
    </location>
</feature>
<feature type="transmembrane region" description="Helical" evidence="5">
    <location>
        <begin position="440"/>
        <end position="458"/>
    </location>
</feature>
<dbReference type="AlphaFoldDB" id="A0A9Q8Z214"/>
<comment type="subcellular location">
    <subcellularLocation>
        <location evidence="1">Membrane</location>
        <topology evidence="1">Multi-pass membrane protein</topology>
    </subcellularLocation>
</comment>